<dbReference type="Pfam" id="PF21077">
    <property type="entry name" value="GDH_ACT3"/>
    <property type="match status" value="1"/>
</dbReference>
<feature type="domain" description="NAD-glutamate dehydrogenase catalytic" evidence="2">
    <location>
        <begin position="769"/>
        <end position="1268"/>
    </location>
</feature>
<dbReference type="InterPro" id="IPR048381">
    <property type="entry name" value="GDH_C"/>
</dbReference>
<dbReference type="Pfam" id="PF21079">
    <property type="entry name" value="GDH_HM2"/>
    <property type="match status" value="1"/>
</dbReference>
<dbReference type="GO" id="GO:0004069">
    <property type="term" value="F:L-aspartate:2-oxoglutarate aminotransferase activity"/>
    <property type="evidence" value="ECO:0007669"/>
    <property type="project" value="InterPro"/>
</dbReference>
<dbReference type="InterPro" id="IPR049064">
    <property type="entry name" value="NAD_Glu_DH_ACT3"/>
</dbReference>
<dbReference type="OrthoDB" id="9758052at2"/>
<dbReference type="InterPro" id="IPR007780">
    <property type="entry name" value="NAD_Glu_DH_bac"/>
</dbReference>
<feature type="compositionally biased region" description="Polar residues" evidence="1">
    <location>
        <begin position="1"/>
        <end position="10"/>
    </location>
</feature>
<accession>A0A1G9E9G7</accession>
<sequence>MTSESGQLSTEYAVPNGERTSWASDPSAVTPEYLTSLVERAVRTVPELAHLLRTYYRHVPAEEVVSEEPDDLAGALRSHYELAAHRAPGRAMVRIFNPTRAVEGWYSPASVVQLVTDDMPYLVDSVIAELSRAGAQVQRVVHPIVVVRRDVAGELREVLPGADPSNPPEDALAESWMFLEIDRLADPARITELEHGLLRVLTDVREVVEDTDRMHETARELAKSLERDGSRPTVEQATDAAALLRWLAEGHFTFLGYRHDEVVPDEDSGGPALRPVLASGLGVLRSDDGAVRPLSAGPNTLLDSPDDELLVLTQASANSSVHRAGHPFYVGVKTFDSDGGMSGEHRFIGLFTTTALHENVLEIPVIARRAREVIHRAGFPLESYSGQRMLEEIQSYPRTELFATGSDTLLEIITGVLALAERRKLKPFLRRDPYGRFFSCLVYLPRDRYTTRSRLAMQEVLLAELGGTGLEYSTRVGESALARVHFVVHTEPGSRLDPDVNRVQRRLSEAIRTWDDDMVEQVESERMGDRGEARRDGRLVSFGSEAISEVGLRYAAAFPEAYKEDFEASDGLVDLRRLETLSSPGDLAMSFYAPRDAGPGNRRFKMFLTERVTLSRVLPVLQSMGVEVVDERPYEVSPDDDTVRWIFDFGLRPGQGVLDQSDGERIDTLRERFEEAFRAAWQSDAEVDRFNSLVLRAGLTWRQTTVLRAYAKYLRQVGVAYSQDYIEDALITHESITVRLIRLFETRFDPNLAETLRFSGEQELIDAAERAIEEVTSLDADRILRAYLGLIRATLRTNYFVEDERSRPRSFLSFKLEPQEIPGLPEPRPQYEIFVYSPRFEGVHLRFGSVARGGLRWSDRREDFRTEILGLAKAQAVKNAVIVPVGAKGGFVLKRQPAPTGDPVADREAVRGEGVACYRMFISGMLDLTDNLVNGQVVGPGRVVRHDDEDTYLVVAADKGTATFSDIANEVAESYGFWLGDAFASGGSVGYDHKAMGITAKGAWESVKRHFRELGTDTQREEFSVVGVGDMGGDVFGNGMLLSEHIRLVAAFNHMHVFIDPTPDPAASFAERSRLFAMSRSTWDDYDRDVISAGGGVWPRSAKSIPLNPEIRAALGIDDHVARLAPAELIRAILRAPVDLLWNGGIGTYVKASTQTHAEVGDKANDPVRVDGADLRARVIGEGGNLGMTQLGRIEFARNGGKVNTDALDNSAGVDCSDHEVNIKVLLDQLVAEGRLDRDRRNQLLREMTEEVSELVLTDNYRQNAVLGTSRSHATQMLSVHARQVAELEKRTGLDRELEALPTSGQFRELEKAGDGLTSPELATLMGHVKLALKQDVLASDLPDTEAFASRLPEYFPRPLREQYGDAVRQHPLHREITTTLLVNEVVDGAGVSYAYRLAEEMSADTTDAVRAFEVVTGVYDLPSLWEEIEGLHGTVPIDVVDSMVLETRRLLDRASRWLLSNRPQPLAIGAEIHRFRPVVTELAESVWEMLHGRAAANAETETDRLVSRGVPKRTARRVSTLLDTFALLDITEIAELAEWDAGTVAERSPRESAELYYALWEYLDMERMLVSVAELERGNRWHALARLALRDDLYASLRAIAVDVLRSSDQEEPPENKIAQWESANASRIERARASLEEIKRSGRQDLATLSVAARQLRSMVR</sequence>
<dbReference type="GO" id="GO:0004352">
    <property type="term" value="F:glutamate dehydrogenase (NAD+) activity"/>
    <property type="evidence" value="ECO:0007669"/>
    <property type="project" value="InterPro"/>
</dbReference>
<dbReference type="GO" id="GO:0006538">
    <property type="term" value="P:L-glutamate catabolic process"/>
    <property type="evidence" value="ECO:0007669"/>
    <property type="project" value="InterPro"/>
</dbReference>
<organism evidence="7 8">
    <name type="scientific">Actinopolyspora mzabensis</name>
    <dbReference type="NCBI Taxonomy" id="995066"/>
    <lineage>
        <taxon>Bacteria</taxon>
        <taxon>Bacillati</taxon>
        <taxon>Actinomycetota</taxon>
        <taxon>Actinomycetes</taxon>
        <taxon>Actinopolysporales</taxon>
        <taxon>Actinopolysporaceae</taxon>
        <taxon>Actinopolyspora</taxon>
    </lineage>
</organism>
<feature type="domain" description="NAD-glutamate dehydrogenase ACT2" evidence="5">
    <location>
        <begin position="427"/>
        <end position="515"/>
    </location>
</feature>
<evidence type="ECO:0000259" key="6">
    <source>
        <dbReference type="Pfam" id="PF21077"/>
    </source>
</evidence>
<feature type="domain" description="NAD-specific glutamate dehydrogenase C-terminal" evidence="3">
    <location>
        <begin position="1314"/>
        <end position="1659"/>
    </location>
</feature>
<keyword evidence="8" id="KW-1185">Reference proteome</keyword>
<dbReference type="Pfam" id="PF21073">
    <property type="entry name" value="GDH_HM1"/>
    <property type="match status" value="1"/>
</dbReference>
<dbReference type="Pfam" id="PF05088">
    <property type="entry name" value="Bac_GDH_CD"/>
    <property type="match status" value="1"/>
</dbReference>
<protein>
    <submittedName>
        <fullName evidence="7">Glutamate dehydrogenase</fullName>
    </submittedName>
</protein>
<dbReference type="EMBL" id="FNFM01000011">
    <property type="protein sequence ID" value="SDK72738.1"/>
    <property type="molecule type" value="Genomic_DNA"/>
</dbReference>
<evidence type="ECO:0000256" key="1">
    <source>
        <dbReference type="SAM" id="MobiDB-lite"/>
    </source>
</evidence>
<dbReference type="RefSeq" id="WP_092630899.1">
    <property type="nucleotide sequence ID" value="NZ_FNFM01000011.1"/>
</dbReference>
<name>A0A1G9E9G7_ACTMZ</name>
<dbReference type="InterPro" id="IPR049056">
    <property type="entry name" value="NAD_Glu_DH_HM3"/>
</dbReference>
<dbReference type="InterPro" id="IPR049059">
    <property type="entry name" value="NAD_Glu_DH_HM1"/>
</dbReference>
<dbReference type="InterPro" id="IPR036291">
    <property type="entry name" value="NAD(P)-bd_dom_sf"/>
</dbReference>
<feature type="domain" description="NAD-glutamate dehydrogenase ACT3" evidence="6">
    <location>
        <begin position="586"/>
        <end position="656"/>
    </location>
</feature>
<dbReference type="SUPFAM" id="SSF53223">
    <property type="entry name" value="Aminoacid dehydrogenase-like, N-terminal domain"/>
    <property type="match status" value="1"/>
</dbReference>
<evidence type="ECO:0000313" key="8">
    <source>
        <dbReference type="Proteomes" id="UP000199213"/>
    </source>
</evidence>
<dbReference type="InterPro" id="IPR028971">
    <property type="entry name" value="NAD-GDH_cat"/>
</dbReference>
<dbReference type="Gene3D" id="3.40.50.720">
    <property type="entry name" value="NAD(P)-binding Rossmann-like Domain"/>
    <property type="match status" value="1"/>
</dbReference>
<dbReference type="InterPro" id="IPR049062">
    <property type="entry name" value="NAD_Glu_DH_ACT2"/>
</dbReference>
<dbReference type="InterPro" id="IPR049058">
    <property type="entry name" value="NAD_Glu_DH_HM2"/>
</dbReference>
<dbReference type="Pfam" id="PF21075">
    <property type="entry name" value="GDH_ACT1"/>
    <property type="match status" value="1"/>
</dbReference>
<evidence type="ECO:0000259" key="5">
    <source>
        <dbReference type="Pfam" id="PF21076"/>
    </source>
</evidence>
<dbReference type="Proteomes" id="UP000199213">
    <property type="component" value="Unassembled WGS sequence"/>
</dbReference>
<dbReference type="SUPFAM" id="SSF51735">
    <property type="entry name" value="NAD(P)-binding Rossmann-fold domains"/>
    <property type="match status" value="1"/>
</dbReference>
<evidence type="ECO:0000259" key="4">
    <source>
        <dbReference type="Pfam" id="PF21075"/>
    </source>
</evidence>
<feature type="region of interest" description="Disordered" evidence="1">
    <location>
        <begin position="1"/>
        <end position="26"/>
    </location>
</feature>
<dbReference type="InterPro" id="IPR046346">
    <property type="entry name" value="Aminoacid_DH-like_N_sf"/>
</dbReference>
<dbReference type="Pfam" id="PF21074">
    <property type="entry name" value="GDH_C"/>
    <property type="match status" value="1"/>
</dbReference>
<dbReference type="Pfam" id="PF21076">
    <property type="entry name" value="GDH_ACT2"/>
    <property type="match status" value="1"/>
</dbReference>
<dbReference type="PANTHER" id="PTHR43403:SF1">
    <property type="entry name" value="NAD-SPECIFIC GLUTAMATE DEHYDROGENASE"/>
    <property type="match status" value="1"/>
</dbReference>
<evidence type="ECO:0000313" key="7">
    <source>
        <dbReference type="EMBL" id="SDK72738.1"/>
    </source>
</evidence>
<dbReference type="Pfam" id="PF21078">
    <property type="entry name" value="GDH_HM3"/>
    <property type="match status" value="1"/>
</dbReference>
<gene>
    <name evidence="7" type="ORF">SAMN04487820_111202</name>
</gene>
<proteinExistence type="predicted"/>
<dbReference type="PANTHER" id="PTHR43403">
    <property type="entry name" value="NAD-SPECIFIC GLUTAMATE DEHYDROGENASE"/>
    <property type="match status" value="1"/>
</dbReference>
<dbReference type="PIRSF" id="PIRSF036761">
    <property type="entry name" value="GDH_Mll4104"/>
    <property type="match status" value="1"/>
</dbReference>
<evidence type="ECO:0000259" key="2">
    <source>
        <dbReference type="Pfam" id="PF05088"/>
    </source>
</evidence>
<dbReference type="InterPro" id="IPR024727">
    <property type="entry name" value="NAD_Glu_DH_N_ACT1"/>
</dbReference>
<feature type="domain" description="NAD-glutamate dehydrogenase N-terminal ACT1" evidence="4">
    <location>
        <begin position="52"/>
        <end position="197"/>
    </location>
</feature>
<evidence type="ECO:0000259" key="3">
    <source>
        <dbReference type="Pfam" id="PF21074"/>
    </source>
</evidence>
<reference evidence="8" key="1">
    <citation type="submission" date="2016-10" db="EMBL/GenBank/DDBJ databases">
        <authorList>
            <person name="Varghese N."/>
            <person name="Submissions S."/>
        </authorList>
    </citation>
    <scope>NUCLEOTIDE SEQUENCE [LARGE SCALE GENOMIC DNA]</scope>
    <source>
        <strain evidence="8">DSM 45460</strain>
    </source>
</reference>